<keyword evidence="1" id="KW-0805">Transcription regulation</keyword>
<dbReference type="GO" id="GO:0043565">
    <property type="term" value="F:sequence-specific DNA binding"/>
    <property type="evidence" value="ECO:0007669"/>
    <property type="project" value="InterPro"/>
</dbReference>
<evidence type="ECO:0000313" key="4">
    <source>
        <dbReference type="EMBL" id="TBO41422.1"/>
    </source>
</evidence>
<comment type="caution">
    <text evidence="4">The sequence shown here is derived from an EMBL/GenBank/DDBJ whole genome shotgun (WGS) entry which is preliminary data.</text>
</comment>
<dbReference type="AlphaFoldDB" id="A0A4Q9HBX7"/>
<feature type="domain" description="HTH araC/xylS-type" evidence="3">
    <location>
        <begin position="199"/>
        <end position="290"/>
    </location>
</feature>
<organism evidence="4 5">
    <name type="scientific">Pedobacter kyonggii</name>
    <dbReference type="NCBI Taxonomy" id="1926871"/>
    <lineage>
        <taxon>Bacteria</taxon>
        <taxon>Pseudomonadati</taxon>
        <taxon>Bacteroidota</taxon>
        <taxon>Sphingobacteriia</taxon>
        <taxon>Sphingobacteriales</taxon>
        <taxon>Sphingobacteriaceae</taxon>
        <taxon>Pedobacter</taxon>
    </lineage>
</organism>
<dbReference type="Pfam" id="PF12833">
    <property type="entry name" value="HTH_18"/>
    <property type="match status" value="1"/>
</dbReference>
<dbReference type="EMBL" id="SIXF01000013">
    <property type="protein sequence ID" value="TBO41422.1"/>
    <property type="molecule type" value="Genomic_DNA"/>
</dbReference>
<dbReference type="PROSITE" id="PS01124">
    <property type="entry name" value="HTH_ARAC_FAMILY_2"/>
    <property type="match status" value="1"/>
</dbReference>
<evidence type="ECO:0000256" key="2">
    <source>
        <dbReference type="ARBA" id="ARBA00023163"/>
    </source>
</evidence>
<dbReference type="Gene3D" id="1.10.10.60">
    <property type="entry name" value="Homeodomain-like"/>
    <property type="match status" value="2"/>
</dbReference>
<protein>
    <submittedName>
        <fullName evidence="4">AraC family transcriptional regulator</fullName>
    </submittedName>
</protein>
<keyword evidence="2" id="KW-0804">Transcription</keyword>
<evidence type="ECO:0000313" key="5">
    <source>
        <dbReference type="Proteomes" id="UP000291819"/>
    </source>
</evidence>
<dbReference type="InterPro" id="IPR018060">
    <property type="entry name" value="HTH_AraC"/>
</dbReference>
<dbReference type="InterPro" id="IPR009057">
    <property type="entry name" value="Homeodomain-like_sf"/>
</dbReference>
<proteinExistence type="predicted"/>
<dbReference type="OrthoDB" id="799767at2"/>
<gene>
    <name evidence="4" type="ORF">EYS08_14405</name>
</gene>
<accession>A0A4Q9HBX7</accession>
<dbReference type="Proteomes" id="UP000291819">
    <property type="component" value="Unassembled WGS sequence"/>
</dbReference>
<sequence>MQLLLPYADPTKYLQELTTKYGFSSRDTWSSKSIILPEHMGTGFVQVFIKNDIHFFRGIWDFNEPTQFYSPDPVGQRGLIDFRISNEDQLLHSAALEGAKKFGWEITRVDGIRFFIPEAYFIGNITELSRRFQSCAHHPQVKQLIKQLFEISARDFSNTMLLDAKLTEFIYYLIRHLSQKEIEPADGDGLTQRRLDSIREAHTRIMSNMDTEISVLQLSRWVGLNECDLKRDFKKVYGLPIRQYIIQQKIQMANLLVAENHVDLAEAARSLGYTNIRYFEMLFKRYYGKI</sequence>
<name>A0A4Q9HBX7_9SPHI</name>
<dbReference type="SUPFAM" id="SSF46689">
    <property type="entry name" value="Homeodomain-like"/>
    <property type="match status" value="1"/>
</dbReference>
<keyword evidence="5" id="KW-1185">Reference proteome</keyword>
<dbReference type="InterPro" id="IPR053142">
    <property type="entry name" value="PchR_regulatory_protein"/>
</dbReference>
<dbReference type="SMART" id="SM00342">
    <property type="entry name" value="HTH_ARAC"/>
    <property type="match status" value="1"/>
</dbReference>
<dbReference type="PANTHER" id="PTHR47893">
    <property type="entry name" value="REGULATORY PROTEIN PCHR"/>
    <property type="match status" value="1"/>
</dbReference>
<dbReference type="GO" id="GO:0003700">
    <property type="term" value="F:DNA-binding transcription factor activity"/>
    <property type="evidence" value="ECO:0007669"/>
    <property type="project" value="InterPro"/>
</dbReference>
<dbReference type="PANTHER" id="PTHR47893:SF1">
    <property type="entry name" value="REGULATORY PROTEIN PCHR"/>
    <property type="match status" value="1"/>
</dbReference>
<reference evidence="4 5" key="1">
    <citation type="submission" date="2019-02" db="EMBL/GenBank/DDBJ databases">
        <title>Pedobacter kyonggii whole genome sequence analysis.</title>
        <authorList>
            <person name="Dahal R.H."/>
        </authorList>
    </citation>
    <scope>NUCLEOTIDE SEQUENCE [LARGE SCALE GENOMIC DNA]</scope>
    <source>
        <strain evidence="4 5">K-4-11-1</strain>
    </source>
</reference>
<evidence type="ECO:0000256" key="1">
    <source>
        <dbReference type="ARBA" id="ARBA00023015"/>
    </source>
</evidence>
<evidence type="ECO:0000259" key="3">
    <source>
        <dbReference type="PROSITE" id="PS01124"/>
    </source>
</evidence>